<gene>
    <name evidence="1" type="ORF">CKO28_00700</name>
</gene>
<reference evidence="1 2" key="1">
    <citation type="journal article" date="2020" name="Microorganisms">
        <title>Osmotic Adaptation and Compatible Solute Biosynthesis of Phototrophic Bacteria as Revealed from Genome Analyses.</title>
        <authorList>
            <person name="Imhoff J.F."/>
            <person name="Rahn T."/>
            <person name="Kunzel S."/>
            <person name="Keller A."/>
            <person name="Neulinger S.C."/>
        </authorList>
    </citation>
    <scope>NUCLEOTIDE SEQUENCE [LARGE SCALE GENOMIC DNA]</scope>
    <source>
        <strain evidence="1 2">DSM 9895</strain>
    </source>
</reference>
<dbReference type="EMBL" id="NRRL01000001">
    <property type="protein sequence ID" value="MBK1666560.1"/>
    <property type="molecule type" value="Genomic_DNA"/>
</dbReference>
<dbReference type="RefSeq" id="WP_200338610.1">
    <property type="nucleotide sequence ID" value="NZ_NRRL01000001.1"/>
</dbReference>
<proteinExistence type="predicted"/>
<comment type="caution">
    <text evidence="1">The sequence shown here is derived from an EMBL/GenBank/DDBJ whole genome shotgun (WGS) entry which is preliminary data.</text>
</comment>
<evidence type="ECO:0000313" key="2">
    <source>
        <dbReference type="Proteomes" id="UP001296873"/>
    </source>
</evidence>
<sequence length="129" mass="14636">MPSDSLAYPDYPPRNRQSEELPLFDLRIEDANESHAFDPNGLIGALVEDRLPLGGPTVGPSDISGRPALRYRELDLAALLTPDELRRLVSLALHPDEYFVLRDRYGLFYSIHHDFYAPETGEALQPRFE</sequence>
<protein>
    <submittedName>
        <fullName evidence="1">Uncharacterized protein</fullName>
    </submittedName>
</protein>
<accession>A0ABS1DAV7</accession>
<evidence type="ECO:0000313" key="1">
    <source>
        <dbReference type="EMBL" id="MBK1666560.1"/>
    </source>
</evidence>
<dbReference type="Proteomes" id="UP001296873">
    <property type="component" value="Unassembled WGS sequence"/>
</dbReference>
<keyword evidence="2" id="KW-1185">Reference proteome</keyword>
<name>A0ABS1DAV7_9PROT</name>
<organism evidence="1 2">
    <name type="scientific">Rhodovibrio sodomensis</name>
    <dbReference type="NCBI Taxonomy" id="1088"/>
    <lineage>
        <taxon>Bacteria</taxon>
        <taxon>Pseudomonadati</taxon>
        <taxon>Pseudomonadota</taxon>
        <taxon>Alphaproteobacteria</taxon>
        <taxon>Rhodospirillales</taxon>
        <taxon>Rhodovibrionaceae</taxon>
        <taxon>Rhodovibrio</taxon>
    </lineage>
</organism>